<dbReference type="InterPro" id="IPR032675">
    <property type="entry name" value="LRR_dom_sf"/>
</dbReference>
<reference evidence="1" key="1">
    <citation type="submission" date="2016-06" db="EMBL/GenBank/DDBJ databases">
        <title>Draft Genome sequence of the fungus Inonotus baumii.</title>
        <authorList>
            <person name="Zhu H."/>
            <person name="Lin W."/>
        </authorList>
    </citation>
    <scope>NUCLEOTIDE SEQUENCE</scope>
    <source>
        <strain evidence="1">821</strain>
    </source>
</reference>
<dbReference type="Gene3D" id="3.80.10.10">
    <property type="entry name" value="Ribonuclease Inhibitor"/>
    <property type="match status" value="1"/>
</dbReference>
<name>A0A9Q5NEQ7_SANBA</name>
<protein>
    <submittedName>
        <fullName evidence="1">Uncharacterized protein</fullName>
    </submittedName>
</protein>
<accession>A0A9Q5NEQ7</accession>
<evidence type="ECO:0000313" key="2">
    <source>
        <dbReference type="Proteomes" id="UP000757232"/>
    </source>
</evidence>
<comment type="caution">
    <text evidence="1">The sequence shown here is derived from an EMBL/GenBank/DDBJ whole genome shotgun (WGS) entry which is preliminary data.</text>
</comment>
<proteinExistence type="predicted"/>
<sequence length="384" mass="43643">MTTLYLERSKSLPVFIDVDFIDLFSYYQPVLGLFEQIVRRARECRPPETLADSFLATHLEALSTEERPTREEWYFWSARPALPQVPDANDRRGSYMALANTPVAPQVVESLVTIRALRVATGSFVLEPYLPWASSLTFLILRDLHDFTNLSIAEAARILSSFPLLVHCSLHIDFNFPDANALTVNSVELRFLKSFSLSWADWTNTGPLLDVMSARELRELELVGRLPDTDTGGEWDHLVRFLRRNNPPLSHIILEQIDCFHTAFLSSIALTPGLEGLWLEDCLLDETIIRGLVPLLSGTLKTLVLLDCYAFNIEELARVLKDTERHRDVKVKVYIDRCGDMSPAHIQMIQEMELDNLEIGPSSMPIDVNEGDTVEHTLEFIDDN</sequence>
<evidence type="ECO:0000313" key="1">
    <source>
        <dbReference type="EMBL" id="OCB91354.1"/>
    </source>
</evidence>
<dbReference type="SUPFAM" id="SSF52047">
    <property type="entry name" value="RNI-like"/>
    <property type="match status" value="1"/>
</dbReference>
<dbReference type="AlphaFoldDB" id="A0A9Q5NEQ7"/>
<organism evidence="1 2">
    <name type="scientific">Sanghuangporus baumii</name>
    <name type="common">Phellinus baumii</name>
    <dbReference type="NCBI Taxonomy" id="108892"/>
    <lineage>
        <taxon>Eukaryota</taxon>
        <taxon>Fungi</taxon>
        <taxon>Dikarya</taxon>
        <taxon>Basidiomycota</taxon>
        <taxon>Agaricomycotina</taxon>
        <taxon>Agaricomycetes</taxon>
        <taxon>Hymenochaetales</taxon>
        <taxon>Hymenochaetaceae</taxon>
        <taxon>Sanghuangporus</taxon>
    </lineage>
</organism>
<keyword evidence="2" id="KW-1185">Reference proteome</keyword>
<gene>
    <name evidence="1" type="ORF">A7U60_g1393</name>
</gene>
<dbReference type="EMBL" id="LNZH02000092">
    <property type="protein sequence ID" value="OCB91354.1"/>
    <property type="molecule type" value="Genomic_DNA"/>
</dbReference>
<dbReference type="Proteomes" id="UP000757232">
    <property type="component" value="Unassembled WGS sequence"/>
</dbReference>
<dbReference type="OrthoDB" id="2269034at2759"/>